<keyword evidence="1" id="KW-1015">Disulfide bond</keyword>
<keyword evidence="7" id="KW-1185">Reference proteome</keyword>
<dbReference type="SUPFAM" id="SSF56436">
    <property type="entry name" value="C-type lectin-like"/>
    <property type="match status" value="2"/>
</dbReference>
<dbReference type="OrthoDB" id="9987373at2759"/>
<sequence>MHYLCSLIALTALLSGAFAQTRQYYFVSTSETWTDAQSFCRQEYTDLATLENTADVDAVVQTTSSYTGKAWTGLYDGWIWALNDPDFYGDGETMFRNWNSGEPNNYNGQENCVNMFSDGKWNDLNCMNRLPFVCYNGMSGGSAVFVFRSQSATWTEAQAFCRNNYVDLVSIRNQGENDVIRALAGTTVWIGLTRKELWSDGSNSQFVNWAAGQPTVGSDKCVAAAFDDSGKWSKEVCTQSLPFICYENCVDGDSFYSSADVCSVTGPVVIDFQGALNSVSDLCAYALVSDPSNGFTVLANFGERRQPDVSFVDSVTLRLAASGVQIHLEQGGRVRVNDDMVTLNSSVQQFHGVDLSKDETGVTAQFTACTLIISVFFDGTTVQIHKKSPSGSSLSGLCVDSNSVSSARLLQYSSARCEPQDSSVDISAIPHNNVTERCNLMRAAPFTSCNGDIDPTPYITGCKNSCRYSSKDHLWCQFMWAYARACSLKHGNAIGPWWKTAKCSPPRALCQDKFCSDHEYCGRKFSGEYGCLCRAWFASKFNTSYTLGEQTECKHNSASITLAGCLMEEKGIDYTVLHLNDKSCRGVINEETHMVTFSFSTRDSCDAEIMTIGNQIKYTNAIMNQNSTDVITRHDQVFIEFSCYYPEPELKTVYFRIKDNSYVSTITSGEWTYNVTMNAYIDEQCTKVVVMDTEVKLNQKVWIELKTSGLDADTVAVVTDSCWATSEKSPDSTPKHDLIVDGCAAPGDGTVRVKGNGIGTSNYFSFNMFEFTNHPNDVYLHCQLQLCLKKDNCVPVCPDKRRRRFARSQRDTSALISMGWGK</sequence>
<dbReference type="InterPro" id="IPR055355">
    <property type="entry name" value="ZP-C"/>
</dbReference>
<dbReference type="STRING" id="37003.ENSKMAP00000006661"/>
<evidence type="ECO:0000256" key="2">
    <source>
        <dbReference type="SAM" id="SignalP"/>
    </source>
</evidence>
<feature type="signal peptide" evidence="2">
    <location>
        <begin position="1"/>
        <end position="19"/>
    </location>
</feature>
<feature type="chain" id="PRO_5018654143" evidence="2">
    <location>
        <begin position="20"/>
        <end position="822"/>
    </location>
</feature>
<organism evidence="6 7">
    <name type="scientific">Kryptolebias marmoratus</name>
    <name type="common">Mangrove killifish</name>
    <name type="synonym">Rivulus marmoratus</name>
    <dbReference type="NCBI Taxonomy" id="37003"/>
    <lineage>
        <taxon>Eukaryota</taxon>
        <taxon>Metazoa</taxon>
        <taxon>Chordata</taxon>
        <taxon>Craniata</taxon>
        <taxon>Vertebrata</taxon>
        <taxon>Euteleostomi</taxon>
        <taxon>Actinopterygii</taxon>
        <taxon>Neopterygii</taxon>
        <taxon>Teleostei</taxon>
        <taxon>Neoteleostei</taxon>
        <taxon>Acanthomorphata</taxon>
        <taxon>Ovalentaria</taxon>
        <taxon>Atherinomorphae</taxon>
        <taxon>Cyprinodontiformes</taxon>
        <taxon>Rivulidae</taxon>
        <taxon>Kryptolebias</taxon>
    </lineage>
</organism>
<dbReference type="InterPro" id="IPR014853">
    <property type="entry name" value="VWF/SSPO/ZAN-like_Cys-rich_dom"/>
</dbReference>
<dbReference type="Pfam" id="PF00100">
    <property type="entry name" value="Zona_pellucida"/>
    <property type="match status" value="1"/>
</dbReference>
<dbReference type="Proteomes" id="UP000264800">
    <property type="component" value="Unplaced"/>
</dbReference>
<dbReference type="InterPro" id="IPR055356">
    <property type="entry name" value="ZP-N"/>
</dbReference>
<dbReference type="SMART" id="SM00241">
    <property type="entry name" value="ZP"/>
    <property type="match status" value="1"/>
</dbReference>
<dbReference type="InterPro" id="IPR016187">
    <property type="entry name" value="CTDL_fold"/>
</dbReference>
<feature type="domain" description="C-type lectin" evidence="3">
    <location>
        <begin position="140"/>
        <end position="246"/>
    </location>
</feature>
<reference evidence="6" key="2">
    <citation type="submission" date="2025-09" db="UniProtKB">
        <authorList>
            <consortium name="Ensembl"/>
        </authorList>
    </citation>
    <scope>IDENTIFICATION</scope>
</reference>
<dbReference type="PANTHER" id="PTHR45784">
    <property type="entry name" value="C-TYPE LECTIN DOMAIN FAMILY 20 MEMBER A-RELATED"/>
    <property type="match status" value="1"/>
</dbReference>
<evidence type="ECO:0000256" key="1">
    <source>
        <dbReference type="ARBA" id="ARBA00023157"/>
    </source>
</evidence>
<dbReference type="Gene3D" id="2.60.40.4100">
    <property type="entry name" value="Zona pellucida, ZP-C domain"/>
    <property type="match status" value="1"/>
</dbReference>
<name>A0A3Q2ZS86_KRYMA</name>
<dbReference type="Gene3D" id="2.60.40.3210">
    <property type="entry name" value="Zona pellucida, ZP-N domain"/>
    <property type="match status" value="1"/>
</dbReference>
<dbReference type="PANTHER" id="PTHR45784:SF3">
    <property type="entry name" value="C-TYPE LECTIN DOMAIN FAMILY 4 MEMBER K-LIKE-RELATED"/>
    <property type="match status" value="1"/>
</dbReference>
<feature type="domain" description="VWFD" evidence="5">
    <location>
        <begin position="260"/>
        <end position="439"/>
    </location>
</feature>
<dbReference type="Pfam" id="PF08742">
    <property type="entry name" value="C8"/>
    <property type="match status" value="1"/>
</dbReference>
<evidence type="ECO:0000259" key="5">
    <source>
        <dbReference type="PROSITE" id="PS51233"/>
    </source>
</evidence>
<dbReference type="GeneTree" id="ENSGT01100000263473"/>
<dbReference type="PROSITE" id="PS50041">
    <property type="entry name" value="C_TYPE_LECTIN_2"/>
    <property type="match status" value="2"/>
</dbReference>
<dbReference type="InterPro" id="IPR001846">
    <property type="entry name" value="VWF_type-D"/>
</dbReference>
<dbReference type="Pfam" id="PF00094">
    <property type="entry name" value="VWD"/>
    <property type="match status" value="1"/>
</dbReference>
<dbReference type="PROSITE" id="PS00615">
    <property type="entry name" value="C_TYPE_LECTIN_1"/>
    <property type="match status" value="1"/>
</dbReference>
<dbReference type="GeneID" id="108251613"/>
<proteinExistence type="predicted"/>
<dbReference type="Gene3D" id="3.10.100.10">
    <property type="entry name" value="Mannose-Binding Protein A, subunit A"/>
    <property type="match status" value="2"/>
</dbReference>
<evidence type="ECO:0000313" key="7">
    <source>
        <dbReference type="Proteomes" id="UP000264800"/>
    </source>
</evidence>
<dbReference type="KEGG" id="kmr:108251613"/>
<feature type="domain" description="ZP" evidence="4">
    <location>
        <begin position="552"/>
        <end position="804"/>
    </location>
</feature>
<dbReference type="OMA" id="RINNETH"/>
<evidence type="ECO:0000313" key="6">
    <source>
        <dbReference type="Ensembl" id="ENSKMAP00000006661.1"/>
    </source>
</evidence>
<dbReference type="Pfam" id="PF23344">
    <property type="entry name" value="ZP-N"/>
    <property type="match status" value="1"/>
</dbReference>
<dbReference type="SMART" id="SM00034">
    <property type="entry name" value="CLECT"/>
    <property type="match status" value="2"/>
</dbReference>
<dbReference type="PROSITE" id="PS51233">
    <property type="entry name" value="VWFD"/>
    <property type="match status" value="1"/>
</dbReference>
<dbReference type="InterPro" id="IPR001507">
    <property type="entry name" value="ZP_dom"/>
</dbReference>
<dbReference type="SMART" id="SM00832">
    <property type="entry name" value="C8"/>
    <property type="match status" value="1"/>
</dbReference>
<dbReference type="RefSeq" id="XP_017297452.1">
    <property type="nucleotide sequence ID" value="XM_017441963.3"/>
</dbReference>
<feature type="domain" description="C-type lectin" evidence="3">
    <location>
        <begin position="19"/>
        <end position="135"/>
    </location>
</feature>
<dbReference type="AlphaFoldDB" id="A0A3Q2ZS86"/>
<reference evidence="6" key="1">
    <citation type="submission" date="2025-08" db="UniProtKB">
        <authorList>
            <consortium name="Ensembl"/>
        </authorList>
    </citation>
    <scope>IDENTIFICATION</scope>
</reference>
<dbReference type="InterPro" id="IPR042235">
    <property type="entry name" value="ZP-C_dom"/>
</dbReference>
<evidence type="ECO:0000259" key="3">
    <source>
        <dbReference type="PROSITE" id="PS50041"/>
    </source>
</evidence>
<dbReference type="Ensembl" id="ENSKMAT00000006769.1">
    <property type="protein sequence ID" value="ENSKMAP00000006661.1"/>
    <property type="gene ID" value="ENSKMAG00000005051.1"/>
</dbReference>
<dbReference type="InterPro" id="IPR018378">
    <property type="entry name" value="C-type_lectin_CS"/>
</dbReference>
<dbReference type="Pfam" id="PF00059">
    <property type="entry name" value="Lectin_C"/>
    <property type="match status" value="2"/>
</dbReference>
<dbReference type="InterPro" id="IPR016186">
    <property type="entry name" value="C-type_lectin-like/link_sf"/>
</dbReference>
<evidence type="ECO:0000259" key="4">
    <source>
        <dbReference type="PROSITE" id="PS51034"/>
    </source>
</evidence>
<accession>A0A3Q2ZS86</accession>
<protein>
    <submittedName>
        <fullName evidence="6">Alpha-tectorin-like</fullName>
    </submittedName>
</protein>
<dbReference type="InterPro" id="IPR001304">
    <property type="entry name" value="C-type_lectin-like"/>
</dbReference>
<dbReference type="PROSITE" id="PS51034">
    <property type="entry name" value="ZP_2"/>
    <property type="match status" value="1"/>
</dbReference>
<keyword evidence="2" id="KW-0732">Signal</keyword>